<dbReference type="GO" id="GO:0055085">
    <property type="term" value="P:transmembrane transport"/>
    <property type="evidence" value="ECO:0007669"/>
    <property type="project" value="InterPro"/>
</dbReference>
<name>A0AB34JGP6_PRYPA</name>
<dbReference type="InterPro" id="IPR011547">
    <property type="entry name" value="SLC26A/SulP_dom"/>
</dbReference>
<feature type="transmembrane region" description="Helical" evidence="6">
    <location>
        <begin position="508"/>
        <end position="536"/>
    </location>
</feature>
<feature type="transmembrane region" description="Helical" evidence="6">
    <location>
        <begin position="408"/>
        <end position="426"/>
    </location>
</feature>
<feature type="transmembrane region" description="Helical" evidence="6">
    <location>
        <begin position="446"/>
        <end position="464"/>
    </location>
</feature>
<feature type="transmembrane region" description="Helical" evidence="6">
    <location>
        <begin position="160"/>
        <end position="177"/>
    </location>
</feature>
<feature type="region of interest" description="Disordered" evidence="5">
    <location>
        <begin position="857"/>
        <end position="876"/>
    </location>
</feature>
<dbReference type="PANTHER" id="PTHR11814">
    <property type="entry name" value="SULFATE TRANSPORTER"/>
    <property type="match status" value="1"/>
</dbReference>
<dbReference type="PROSITE" id="PS50801">
    <property type="entry name" value="STAS"/>
    <property type="match status" value="1"/>
</dbReference>
<dbReference type="InterPro" id="IPR036513">
    <property type="entry name" value="STAS_dom_sf"/>
</dbReference>
<accession>A0AB34JGP6</accession>
<dbReference type="NCBIfam" id="TIGR00815">
    <property type="entry name" value="sulP"/>
    <property type="match status" value="1"/>
</dbReference>
<feature type="transmembrane region" description="Helical" evidence="6">
    <location>
        <begin position="373"/>
        <end position="396"/>
    </location>
</feature>
<dbReference type="GO" id="GO:0016020">
    <property type="term" value="C:membrane"/>
    <property type="evidence" value="ECO:0007669"/>
    <property type="project" value="UniProtKB-SubCell"/>
</dbReference>
<reference evidence="8 9" key="1">
    <citation type="journal article" date="2024" name="Science">
        <title>Giant polyketide synthase enzymes in the biosynthesis of giant marine polyether toxins.</title>
        <authorList>
            <person name="Fallon T.R."/>
            <person name="Shende V.V."/>
            <person name="Wierzbicki I.H."/>
            <person name="Pendleton A.L."/>
            <person name="Watervoot N.F."/>
            <person name="Auber R.P."/>
            <person name="Gonzalez D.J."/>
            <person name="Wisecaver J.H."/>
            <person name="Moore B.S."/>
        </authorList>
    </citation>
    <scope>NUCLEOTIDE SEQUENCE [LARGE SCALE GENOMIC DNA]</scope>
    <source>
        <strain evidence="8 9">12B1</strain>
    </source>
</reference>
<dbReference type="Pfam" id="PF00916">
    <property type="entry name" value="Sulfate_transp"/>
    <property type="match status" value="1"/>
</dbReference>
<feature type="domain" description="STAS" evidence="7">
    <location>
        <begin position="560"/>
        <end position="734"/>
    </location>
</feature>
<dbReference type="InterPro" id="IPR001902">
    <property type="entry name" value="SLC26A/SulP_fam"/>
</dbReference>
<evidence type="ECO:0000256" key="1">
    <source>
        <dbReference type="ARBA" id="ARBA00004141"/>
    </source>
</evidence>
<feature type="region of interest" description="Disordered" evidence="5">
    <location>
        <begin position="774"/>
        <end position="808"/>
    </location>
</feature>
<dbReference type="InterPro" id="IPR002645">
    <property type="entry name" value="STAS_dom"/>
</dbReference>
<keyword evidence="2 6" id="KW-0812">Transmembrane</keyword>
<dbReference type="Proteomes" id="UP001515480">
    <property type="component" value="Unassembled WGS sequence"/>
</dbReference>
<feature type="transmembrane region" description="Helical" evidence="6">
    <location>
        <begin position="318"/>
        <end position="339"/>
    </location>
</feature>
<organism evidence="8 9">
    <name type="scientific">Prymnesium parvum</name>
    <name type="common">Toxic golden alga</name>
    <dbReference type="NCBI Taxonomy" id="97485"/>
    <lineage>
        <taxon>Eukaryota</taxon>
        <taxon>Haptista</taxon>
        <taxon>Haptophyta</taxon>
        <taxon>Prymnesiophyceae</taxon>
        <taxon>Prymnesiales</taxon>
        <taxon>Prymnesiaceae</taxon>
        <taxon>Prymnesium</taxon>
    </lineage>
</organism>
<evidence type="ECO:0000256" key="5">
    <source>
        <dbReference type="SAM" id="MobiDB-lite"/>
    </source>
</evidence>
<dbReference type="SUPFAM" id="SSF52091">
    <property type="entry name" value="SpoIIaa-like"/>
    <property type="match status" value="1"/>
</dbReference>
<keyword evidence="9" id="KW-1185">Reference proteome</keyword>
<evidence type="ECO:0000259" key="7">
    <source>
        <dbReference type="PROSITE" id="PS50801"/>
    </source>
</evidence>
<proteinExistence type="predicted"/>
<feature type="transmembrane region" description="Helical" evidence="6">
    <location>
        <begin position="243"/>
        <end position="265"/>
    </location>
</feature>
<keyword evidence="3 6" id="KW-1133">Transmembrane helix</keyword>
<dbReference type="EMBL" id="JBGBPQ010000009">
    <property type="protein sequence ID" value="KAL1520118.1"/>
    <property type="molecule type" value="Genomic_DNA"/>
</dbReference>
<evidence type="ECO:0000256" key="4">
    <source>
        <dbReference type="ARBA" id="ARBA00023136"/>
    </source>
</evidence>
<dbReference type="AlphaFoldDB" id="A0AB34JGP6"/>
<gene>
    <name evidence="8" type="ORF">AB1Y20_023590</name>
</gene>
<feature type="compositionally biased region" description="Basic and acidic residues" evidence="5">
    <location>
        <begin position="603"/>
        <end position="616"/>
    </location>
</feature>
<protein>
    <recommendedName>
        <fullName evidence="7">STAS domain-containing protein</fullName>
    </recommendedName>
</protein>
<feature type="transmembrane region" description="Helical" evidence="6">
    <location>
        <begin position="210"/>
        <end position="231"/>
    </location>
</feature>
<keyword evidence="4 6" id="KW-0472">Membrane</keyword>
<evidence type="ECO:0000313" key="9">
    <source>
        <dbReference type="Proteomes" id="UP001515480"/>
    </source>
</evidence>
<comment type="subcellular location">
    <subcellularLocation>
        <location evidence="1">Membrane</location>
        <topology evidence="1">Multi-pass membrane protein</topology>
    </subcellularLocation>
</comment>
<feature type="region of interest" description="Disordered" evidence="5">
    <location>
        <begin position="603"/>
        <end position="645"/>
    </location>
</feature>
<feature type="transmembrane region" description="Helical" evidence="6">
    <location>
        <begin position="134"/>
        <end position="154"/>
    </location>
</feature>
<dbReference type="CDD" id="cd07042">
    <property type="entry name" value="STAS_SulP_like_sulfate_transporter"/>
    <property type="match status" value="1"/>
</dbReference>
<feature type="transmembrane region" description="Helical" evidence="6">
    <location>
        <begin position="285"/>
        <end position="306"/>
    </location>
</feature>
<evidence type="ECO:0000256" key="6">
    <source>
        <dbReference type="SAM" id="Phobius"/>
    </source>
</evidence>
<dbReference type="Gene3D" id="3.30.750.24">
    <property type="entry name" value="STAS domain"/>
    <property type="match status" value="1"/>
</dbReference>
<dbReference type="Pfam" id="PF01740">
    <property type="entry name" value="STAS"/>
    <property type="match status" value="1"/>
</dbReference>
<evidence type="ECO:0000313" key="8">
    <source>
        <dbReference type="EMBL" id="KAL1520118.1"/>
    </source>
</evidence>
<evidence type="ECO:0000256" key="2">
    <source>
        <dbReference type="ARBA" id="ARBA00022692"/>
    </source>
</evidence>
<comment type="caution">
    <text evidence="8">The sequence shown here is derived from an EMBL/GenBank/DDBJ whole genome shotgun (WGS) entry which is preliminary data.</text>
</comment>
<evidence type="ECO:0000256" key="3">
    <source>
        <dbReference type="ARBA" id="ARBA00022989"/>
    </source>
</evidence>
<sequence>MSHAPKAFRPLHEEEEAVRLARSKSWTSKELASVPLPQTFTAEPTQCATEASLAQFEPRQPTSERWGRLFPLPKWLWNDPRARDSMQSVESEAAEGGSLSQCVQSLGAAATKWRELPILKWGPAYSRSLLRADLMAGLTVGVVLIPQGVAYAMLAELPPIYGLYCSLIPLPVYALACSSMHMSIGPFALVSLLVADSVSTVVPPHDVDDYVSAVMLLSLMIGLLHLLMAMLNMGIIVRYISDPVLAGFTSAAAILISCSQLKHLLGFSIPRGSLPATLFYAVTHLHSTNVTAVLMAGGGIALLHYAKVLNKKYCPSVALPEQLLLLVLATFLVWCVGAHREDSPFSLPVVGEVPSGLPQPRMPTLNMELMFDLLQPALVVGIFSFILSMSIVRTFAMKFAYETDSNQELVALGLANIVGSFFLSYPCAGSLSRSALVANACGKDCTPMHGVFTSALVLLVLLFLTPTFRPMPNAVLASIVFMAVKSLFDMQKPVYLYKVKRPDFYTWVIAFSFTLLFGVQMGIGIGVLSSMVAIVVQSARPNHVLLGRLPGTDIYRDVRRFKKAQHIPGTAIFRFDASLHFANKDYFLATVIQALKSAERRQRRDALLASGKEPDAPKSLPPRPPGGTGRSVAGTSADEASPREENASAACCQGLHADEQMSALIVDFSSINDVDVSALRMLQDLQRTCKERMLKLVFSGCKGPVRDFFSASGFMAQIGQDNVFAQLSEAVKFCARLHAVRTGKHVPGASVTSSPAILPTSSLDDFEEEIAPVAESKRSVTRSRRKSREEAGEPCIPDEPEDPKPKIPSMSLEASVIQDSVEIRARSDTIESTEIDVAYPSLSAVEVLGNSAVSVDIGEGAPPPAPKATHTAEDAC</sequence>